<dbReference type="Proteomes" id="UP001066276">
    <property type="component" value="Chromosome 2_1"/>
</dbReference>
<gene>
    <name evidence="2" type="ORF">NDU88_007548</name>
</gene>
<protein>
    <submittedName>
        <fullName evidence="2">Uncharacterized protein</fullName>
    </submittedName>
</protein>
<organism evidence="2 3">
    <name type="scientific">Pleurodeles waltl</name>
    <name type="common">Iberian ribbed newt</name>
    <dbReference type="NCBI Taxonomy" id="8319"/>
    <lineage>
        <taxon>Eukaryota</taxon>
        <taxon>Metazoa</taxon>
        <taxon>Chordata</taxon>
        <taxon>Craniata</taxon>
        <taxon>Vertebrata</taxon>
        <taxon>Euteleostomi</taxon>
        <taxon>Amphibia</taxon>
        <taxon>Batrachia</taxon>
        <taxon>Caudata</taxon>
        <taxon>Salamandroidea</taxon>
        <taxon>Salamandridae</taxon>
        <taxon>Pleurodelinae</taxon>
        <taxon>Pleurodeles</taxon>
    </lineage>
</organism>
<dbReference type="AlphaFoldDB" id="A0AAV7VQT5"/>
<dbReference type="EMBL" id="JANPWB010000003">
    <property type="protein sequence ID" value="KAJ1203767.1"/>
    <property type="molecule type" value="Genomic_DNA"/>
</dbReference>
<reference evidence="2" key="1">
    <citation type="journal article" date="2022" name="bioRxiv">
        <title>Sequencing and chromosome-scale assembly of the giantPleurodeles waltlgenome.</title>
        <authorList>
            <person name="Brown T."/>
            <person name="Elewa A."/>
            <person name="Iarovenko S."/>
            <person name="Subramanian E."/>
            <person name="Araus A.J."/>
            <person name="Petzold A."/>
            <person name="Susuki M."/>
            <person name="Suzuki K.-i.T."/>
            <person name="Hayashi T."/>
            <person name="Toyoda A."/>
            <person name="Oliveira C."/>
            <person name="Osipova E."/>
            <person name="Leigh N.D."/>
            <person name="Simon A."/>
            <person name="Yun M.H."/>
        </authorList>
    </citation>
    <scope>NUCLEOTIDE SEQUENCE</scope>
    <source>
        <strain evidence="2">20211129_DDA</strain>
        <tissue evidence="2">Liver</tissue>
    </source>
</reference>
<feature type="compositionally biased region" description="Basic residues" evidence="1">
    <location>
        <begin position="113"/>
        <end position="122"/>
    </location>
</feature>
<evidence type="ECO:0000313" key="3">
    <source>
        <dbReference type="Proteomes" id="UP001066276"/>
    </source>
</evidence>
<feature type="region of interest" description="Disordered" evidence="1">
    <location>
        <begin position="113"/>
        <end position="149"/>
    </location>
</feature>
<keyword evidence="3" id="KW-1185">Reference proteome</keyword>
<evidence type="ECO:0000313" key="2">
    <source>
        <dbReference type="EMBL" id="KAJ1203767.1"/>
    </source>
</evidence>
<feature type="region of interest" description="Disordered" evidence="1">
    <location>
        <begin position="32"/>
        <end position="95"/>
    </location>
</feature>
<name>A0AAV7VQT5_PLEWA</name>
<evidence type="ECO:0000256" key="1">
    <source>
        <dbReference type="SAM" id="MobiDB-lite"/>
    </source>
</evidence>
<proteinExistence type="predicted"/>
<accession>A0AAV7VQT5</accession>
<comment type="caution">
    <text evidence="2">The sequence shown here is derived from an EMBL/GenBank/DDBJ whole genome shotgun (WGS) entry which is preliminary data.</text>
</comment>
<sequence length="149" mass="16636">MHIIGMAQDECYMKDNMTPAQKEAYEIKIERYRREEPRWRPGRSLDQCAPLPAPSEYPGRRPPRPGSVGRSGNLAGGDRGGRLVPRASLGSGEGRCSVRAVRGADRVDLRRQSRLRYRRARPPPKLGLIGAKGGVHARPLGESGPRDWW</sequence>